<evidence type="ECO:0000256" key="2">
    <source>
        <dbReference type="ARBA" id="ARBA00022958"/>
    </source>
</evidence>
<dbReference type="EMBL" id="CAFBLQ010000224">
    <property type="protein sequence ID" value="CAB4883142.1"/>
    <property type="molecule type" value="Genomic_DNA"/>
</dbReference>
<dbReference type="AlphaFoldDB" id="A0A6J7EI66"/>
<organism evidence="4">
    <name type="scientific">freshwater metagenome</name>
    <dbReference type="NCBI Taxonomy" id="449393"/>
    <lineage>
        <taxon>unclassified sequences</taxon>
        <taxon>metagenomes</taxon>
        <taxon>ecological metagenomes</taxon>
    </lineage>
</organism>
<dbReference type="InterPro" id="IPR050721">
    <property type="entry name" value="Trk_Ktr_HKT_K-transport"/>
</dbReference>
<dbReference type="Gene3D" id="3.40.50.720">
    <property type="entry name" value="NAD(P)-binding Rossmann-like Domain"/>
    <property type="match status" value="1"/>
</dbReference>
<protein>
    <submittedName>
        <fullName evidence="4">Unannotated protein</fullName>
    </submittedName>
</protein>
<keyword evidence="1" id="KW-0633">Potassium transport</keyword>
<dbReference type="GO" id="GO:0015079">
    <property type="term" value="F:potassium ion transmembrane transporter activity"/>
    <property type="evidence" value="ECO:0007669"/>
    <property type="project" value="InterPro"/>
</dbReference>
<dbReference type="PROSITE" id="PS51201">
    <property type="entry name" value="RCK_N"/>
    <property type="match status" value="1"/>
</dbReference>
<gene>
    <name evidence="4" type="ORF">UFOPK3423_01548</name>
</gene>
<evidence type="ECO:0000256" key="1">
    <source>
        <dbReference type="ARBA" id="ARBA00022538"/>
    </source>
</evidence>
<accession>A0A6J7EI66</accession>
<proteinExistence type="predicted"/>
<keyword evidence="1" id="KW-0813">Transport</keyword>
<dbReference type="PANTHER" id="PTHR43833">
    <property type="entry name" value="POTASSIUM CHANNEL PROTEIN 2-RELATED-RELATED"/>
    <property type="match status" value="1"/>
</dbReference>
<dbReference type="InterPro" id="IPR003148">
    <property type="entry name" value="RCK_N"/>
</dbReference>
<dbReference type="PANTHER" id="PTHR43833:SF8">
    <property type="entry name" value="TRK SYSTEM POTASSIUM UPTAKE PROTEIN TRKA"/>
    <property type="match status" value="1"/>
</dbReference>
<dbReference type="GO" id="GO:0005886">
    <property type="term" value="C:plasma membrane"/>
    <property type="evidence" value="ECO:0007669"/>
    <property type="project" value="InterPro"/>
</dbReference>
<dbReference type="Pfam" id="PF02254">
    <property type="entry name" value="TrkA_N"/>
    <property type="match status" value="1"/>
</dbReference>
<keyword evidence="1" id="KW-0406">Ion transport</keyword>
<keyword evidence="2" id="KW-0630">Potassium</keyword>
<evidence type="ECO:0000313" key="4">
    <source>
        <dbReference type="EMBL" id="CAB4883142.1"/>
    </source>
</evidence>
<feature type="domain" description="RCK N-terminal" evidence="3">
    <location>
        <begin position="1"/>
        <end position="131"/>
    </location>
</feature>
<sequence length="145" mass="15640">MAFILIVGAGRVGASVARSMLAAGHEVSVLDEDPLSHERLDAGQPSSWEDSGGRFTIGTAIERDALVEAGIEQADVFLAATHGDNTNLTVAQIAQRMFGIERVMVRVMDPARAEWYEAQGLQTVCPTRFAIGQFEEHLQRALGTS</sequence>
<name>A0A6J7EI66_9ZZZZ</name>
<evidence type="ECO:0000259" key="3">
    <source>
        <dbReference type="PROSITE" id="PS51201"/>
    </source>
</evidence>
<dbReference type="PRINTS" id="PR00335">
    <property type="entry name" value="KUPTAKETRKA"/>
</dbReference>
<reference evidence="4" key="1">
    <citation type="submission" date="2020-05" db="EMBL/GenBank/DDBJ databases">
        <authorList>
            <person name="Chiriac C."/>
            <person name="Salcher M."/>
            <person name="Ghai R."/>
            <person name="Kavagutti S V."/>
        </authorList>
    </citation>
    <scope>NUCLEOTIDE SEQUENCE</scope>
</reference>
<dbReference type="InterPro" id="IPR006036">
    <property type="entry name" value="K_uptake_TrkA"/>
</dbReference>
<dbReference type="SUPFAM" id="SSF51735">
    <property type="entry name" value="NAD(P)-binding Rossmann-fold domains"/>
    <property type="match status" value="1"/>
</dbReference>
<dbReference type="InterPro" id="IPR036291">
    <property type="entry name" value="NAD(P)-bd_dom_sf"/>
</dbReference>